<dbReference type="WBParaSite" id="L893_g10681.t1">
    <property type="protein sequence ID" value="L893_g10681.t1"/>
    <property type="gene ID" value="L893_g10681"/>
</dbReference>
<protein>
    <submittedName>
        <fullName evidence="9">TM2 domain-containing protein</fullName>
    </submittedName>
</protein>
<feature type="transmembrane region" description="Helical" evidence="6">
    <location>
        <begin position="16"/>
        <end position="33"/>
    </location>
</feature>
<dbReference type="Proteomes" id="UP000095287">
    <property type="component" value="Unplaced"/>
</dbReference>
<dbReference type="AlphaFoldDB" id="A0A1I7XY76"/>
<feature type="domain" description="TM2" evidence="7">
    <location>
        <begin position="20"/>
        <end position="58"/>
    </location>
</feature>
<evidence type="ECO:0000256" key="5">
    <source>
        <dbReference type="SAM" id="Coils"/>
    </source>
</evidence>
<keyword evidence="4 6" id="KW-0472">Membrane</keyword>
<dbReference type="GO" id="GO:0016020">
    <property type="term" value="C:membrane"/>
    <property type="evidence" value="ECO:0007669"/>
    <property type="project" value="UniProtKB-SubCell"/>
</dbReference>
<evidence type="ECO:0000313" key="8">
    <source>
        <dbReference type="Proteomes" id="UP000095287"/>
    </source>
</evidence>
<evidence type="ECO:0000256" key="6">
    <source>
        <dbReference type="SAM" id="Phobius"/>
    </source>
</evidence>
<sequence length="104" mass="12222">MNSERLVAQMADAMKARMYLMFGGVFGLHRAYLRQYPEAFIMLSTFGGFLIGVIVDSFRVHKMSDEYNERLLEEIEKRKRHVEFQKENEELEKLKANGTEAEQK</sequence>
<evidence type="ECO:0000313" key="9">
    <source>
        <dbReference type="WBParaSite" id="L893_g10681.t1"/>
    </source>
</evidence>
<keyword evidence="5" id="KW-0175">Coiled coil</keyword>
<accession>A0A1I7XY76</accession>
<evidence type="ECO:0000256" key="1">
    <source>
        <dbReference type="ARBA" id="ARBA00004141"/>
    </source>
</evidence>
<keyword evidence="3 6" id="KW-1133">Transmembrane helix</keyword>
<organism evidence="8 9">
    <name type="scientific">Steinernema glaseri</name>
    <dbReference type="NCBI Taxonomy" id="37863"/>
    <lineage>
        <taxon>Eukaryota</taxon>
        <taxon>Metazoa</taxon>
        <taxon>Ecdysozoa</taxon>
        <taxon>Nematoda</taxon>
        <taxon>Chromadorea</taxon>
        <taxon>Rhabditida</taxon>
        <taxon>Tylenchina</taxon>
        <taxon>Panagrolaimomorpha</taxon>
        <taxon>Strongyloidoidea</taxon>
        <taxon>Steinernematidae</taxon>
        <taxon>Steinernema</taxon>
    </lineage>
</organism>
<reference evidence="9" key="1">
    <citation type="submission" date="2016-11" db="UniProtKB">
        <authorList>
            <consortium name="WormBaseParasite"/>
        </authorList>
    </citation>
    <scope>IDENTIFICATION</scope>
</reference>
<keyword evidence="2 6" id="KW-0812">Transmembrane</keyword>
<dbReference type="PANTHER" id="PTHR44733">
    <property type="entry name" value="DNAJ HOMOLOG SUBFAMILY C MEMBER 22"/>
    <property type="match status" value="1"/>
</dbReference>
<feature type="transmembrane region" description="Helical" evidence="6">
    <location>
        <begin position="39"/>
        <end position="58"/>
    </location>
</feature>
<evidence type="ECO:0000259" key="7">
    <source>
        <dbReference type="Pfam" id="PF05154"/>
    </source>
</evidence>
<comment type="subcellular location">
    <subcellularLocation>
        <location evidence="1">Membrane</location>
        <topology evidence="1">Multi-pass membrane protein</topology>
    </subcellularLocation>
</comment>
<proteinExistence type="predicted"/>
<evidence type="ECO:0000256" key="3">
    <source>
        <dbReference type="ARBA" id="ARBA00022989"/>
    </source>
</evidence>
<dbReference type="Pfam" id="PF05154">
    <property type="entry name" value="TM2"/>
    <property type="match status" value="1"/>
</dbReference>
<evidence type="ECO:0000256" key="2">
    <source>
        <dbReference type="ARBA" id="ARBA00022692"/>
    </source>
</evidence>
<keyword evidence="8" id="KW-1185">Reference proteome</keyword>
<evidence type="ECO:0000256" key="4">
    <source>
        <dbReference type="ARBA" id="ARBA00023136"/>
    </source>
</evidence>
<name>A0A1I7XY76_9BILA</name>
<dbReference type="InterPro" id="IPR007829">
    <property type="entry name" value="TM2"/>
</dbReference>
<dbReference type="PANTHER" id="PTHR44733:SF1">
    <property type="entry name" value="DNAJ HOMOLOG SUBFAMILY C MEMBER 22"/>
    <property type="match status" value="1"/>
</dbReference>
<feature type="coiled-coil region" evidence="5">
    <location>
        <begin position="68"/>
        <end position="104"/>
    </location>
</feature>